<keyword evidence="4 6" id="KW-0833">Ubl conjugation pathway</keyword>
<dbReference type="SUPFAM" id="SSF50978">
    <property type="entry name" value="WD40 repeat-like"/>
    <property type="match status" value="1"/>
</dbReference>
<protein>
    <recommendedName>
        <fullName evidence="1 6">Anaphase-promoting complex subunit 4</fullName>
    </recommendedName>
    <alternativeName>
        <fullName evidence="6">Cyclosome subunit 4</fullName>
    </alternativeName>
</protein>
<feature type="compositionally biased region" description="Acidic residues" evidence="7">
    <location>
        <begin position="442"/>
        <end position="452"/>
    </location>
</feature>
<comment type="function">
    <text evidence="6">Component of the anaphase promoting complex/cyclosome (APC/C), a cell cycle-regulated E3 ubiquitin ligase that controls progression through mitosis and the G1 phase of the cell cycle.</text>
</comment>
<sequence>MTPASRMKLFGGRHMGCIVELIEWNNKMDLFAYATEKGEVVAQRLNWQKVATFPTPVEGVKVRSLSWQLDDSVLAVGYSNGKVAILDVENETVISSIIYDDDDVRKVYFTRTIDCPETLGGHTFNAKDKHKLFLPKPWPLPAIDPSLITLEQKPYPEGSPRFLIVVLCSGKVHLLLFAAVQTGSIDLTQYVLHPEQFEVFDVQLSGGFNAVYALLRDGQQLKMLHFRNQLLQDFKPSILGVTRLCAHILETKNYINRTEQCLKETWEAVQLVMENRLTNYANAQAYGSTSADLLELHIFGFSTLEVEEFLTMSERELKKIAKSAERGFRDLHALVFKPLNEAAISMFYFLNAITGLARMPHFYESLLSPEMAVEAMRACGSFYLKVFELRERIDTLANDSKLFHNWLLFTILRLSHQEIPEEMVLSKKENAALAELLCSMEPDSDDSSDDEAEPKLGEAFSLPSPRSTRSLFNMDRVGQYLKNAFLTQPHPVDPNHLWDEIERESSYMGASNVFVPHDKKLSLVQQREKMFNAIDGILYRPTESISASFKLSSSIICREFRTVEPEEDQDFLAFSYHANDSAKCDMFAVTISCEEAMILQFGWADDCVFRCTRVHLKPGPFTPLLDEEYNNLRLVDLKFYNESILSVLTQKMSYPKAVRPHSCLIQLSLSELENQCSHHHLAALVNLPDVAESRSIHDISDETAFKLLDGVCTMLAVSSGRRVVTVLSDSKRKLTIFETEVEEADDTDASQGSFLQISRDQIASISDAEQLDSARL</sequence>
<dbReference type="InterPro" id="IPR024977">
    <property type="entry name" value="Apc4-like_WD40_dom"/>
</dbReference>
<keyword evidence="3 6" id="KW-0498">Mitosis</keyword>
<dbReference type="UniPathway" id="UPA00143"/>
<reference evidence="11" key="2">
    <citation type="submission" date="2025-08" db="UniProtKB">
        <authorList>
            <consortium name="RefSeq"/>
        </authorList>
    </citation>
    <scope>IDENTIFICATION</scope>
    <source>
        <strain evidence="11">MV-25-SWS-2005</strain>
        <tissue evidence="11">Whole body</tissue>
    </source>
</reference>
<evidence type="ECO:0000256" key="3">
    <source>
        <dbReference type="ARBA" id="ARBA00022776"/>
    </source>
</evidence>
<dbReference type="Pfam" id="PF12896">
    <property type="entry name" value="ANAPC4"/>
    <property type="match status" value="1"/>
</dbReference>
<evidence type="ECO:0000256" key="2">
    <source>
        <dbReference type="ARBA" id="ARBA00022618"/>
    </source>
</evidence>
<evidence type="ECO:0000256" key="1">
    <source>
        <dbReference type="ARBA" id="ARBA00016067"/>
    </source>
</evidence>
<dbReference type="PANTHER" id="PTHR13260">
    <property type="entry name" value="ANAPHASE PROMOTING COMPLEX SUBUNIT 4 APC4"/>
    <property type="match status" value="1"/>
</dbReference>
<evidence type="ECO:0000259" key="8">
    <source>
        <dbReference type="Pfam" id="PF12894"/>
    </source>
</evidence>
<dbReference type="InterPro" id="IPR017169">
    <property type="entry name" value="APC4_metazoa"/>
</dbReference>
<dbReference type="KEGG" id="dpo:6897108"/>
<dbReference type="GO" id="GO:0070979">
    <property type="term" value="P:protein K11-linked ubiquitination"/>
    <property type="evidence" value="ECO:0007669"/>
    <property type="project" value="UniProtKB-UniRule"/>
</dbReference>
<dbReference type="GO" id="GO:0051301">
    <property type="term" value="P:cell division"/>
    <property type="evidence" value="ECO:0007669"/>
    <property type="project" value="UniProtKB-KW"/>
</dbReference>
<evidence type="ECO:0000256" key="5">
    <source>
        <dbReference type="ARBA" id="ARBA00023306"/>
    </source>
</evidence>
<dbReference type="GO" id="GO:0034399">
    <property type="term" value="C:nuclear periphery"/>
    <property type="evidence" value="ECO:0007669"/>
    <property type="project" value="TreeGrafter"/>
</dbReference>
<feature type="domain" description="Anaphase-promoting complex subunit 4 long" evidence="9">
    <location>
        <begin position="223"/>
        <end position="416"/>
    </location>
</feature>
<dbReference type="PANTHER" id="PTHR13260:SF0">
    <property type="entry name" value="ANAPHASE-PROMOTING COMPLEX SUBUNIT 4"/>
    <property type="match status" value="1"/>
</dbReference>
<dbReference type="Gene3D" id="2.130.10.10">
    <property type="entry name" value="YVTN repeat-like/Quinoprotein amine dehydrogenase"/>
    <property type="match status" value="1"/>
</dbReference>
<dbReference type="GO" id="GO:0031145">
    <property type="term" value="P:anaphase-promoting complex-dependent catabolic process"/>
    <property type="evidence" value="ECO:0007669"/>
    <property type="project" value="UniProtKB-UniRule"/>
</dbReference>
<comment type="pathway">
    <text evidence="6">Protein modification; protein ubiquitination.</text>
</comment>
<accession>A0A6I8V2L5</accession>
<reference evidence="10" key="1">
    <citation type="submission" date="2024-06" db="UniProtKB">
        <authorList>
            <consortium name="RefSeq"/>
        </authorList>
    </citation>
    <scope>NUCLEOTIDE SEQUENCE [LARGE SCALE GENOMIC DNA]</scope>
    <source>
        <strain evidence="10">MV2-25</strain>
    </source>
</reference>
<dbReference type="GO" id="GO:0030071">
    <property type="term" value="P:regulation of mitotic metaphase/anaphase transition"/>
    <property type="evidence" value="ECO:0007669"/>
    <property type="project" value="UniProtKB-UniRule"/>
</dbReference>
<keyword evidence="5 6" id="KW-0131">Cell cycle</keyword>
<dbReference type="RefSeq" id="XP_002137292.2">
    <property type="nucleotide sequence ID" value="XM_002137256.3"/>
</dbReference>
<name>A0A6I8V2L5_DROPS</name>
<feature type="domain" description="Anaphase-promoting complex subunit 4-like WD40" evidence="8">
    <location>
        <begin position="23"/>
        <end position="110"/>
    </location>
</feature>
<dbReference type="InterPro" id="IPR024790">
    <property type="entry name" value="APC4_long_dom"/>
</dbReference>
<dbReference type="InterPro" id="IPR024789">
    <property type="entry name" value="APC4"/>
</dbReference>
<dbReference type="Proteomes" id="UP000001819">
    <property type="component" value="Chromosome 2"/>
</dbReference>
<feature type="region of interest" description="Disordered" evidence="7">
    <location>
        <begin position="441"/>
        <end position="463"/>
    </location>
</feature>
<evidence type="ECO:0000256" key="4">
    <source>
        <dbReference type="ARBA" id="ARBA00022786"/>
    </source>
</evidence>
<proteinExistence type="inferred from homology"/>
<dbReference type="InterPro" id="IPR015943">
    <property type="entry name" value="WD40/YVTN_repeat-like_dom_sf"/>
</dbReference>
<dbReference type="Pfam" id="PF12894">
    <property type="entry name" value="ANAPC4_WD40"/>
    <property type="match status" value="1"/>
</dbReference>
<dbReference type="GO" id="GO:0005680">
    <property type="term" value="C:anaphase-promoting complex"/>
    <property type="evidence" value="ECO:0007669"/>
    <property type="project" value="UniProtKB-UniRule"/>
</dbReference>
<keyword evidence="2 6" id="KW-0132">Cell division</keyword>
<evidence type="ECO:0000313" key="10">
    <source>
        <dbReference type="Proteomes" id="UP000001819"/>
    </source>
</evidence>
<comment type="similarity">
    <text evidence="6">Belongs to the APC4 family.</text>
</comment>
<dbReference type="InterPro" id="IPR036322">
    <property type="entry name" value="WD40_repeat_dom_sf"/>
</dbReference>
<keyword evidence="10" id="KW-1185">Reference proteome</keyword>
<evidence type="ECO:0000259" key="9">
    <source>
        <dbReference type="Pfam" id="PF12896"/>
    </source>
</evidence>
<organism evidence="10 11">
    <name type="scientific">Drosophila pseudoobscura pseudoobscura</name>
    <name type="common">Fruit fly</name>
    <dbReference type="NCBI Taxonomy" id="46245"/>
    <lineage>
        <taxon>Eukaryota</taxon>
        <taxon>Metazoa</taxon>
        <taxon>Ecdysozoa</taxon>
        <taxon>Arthropoda</taxon>
        <taxon>Hexapoda</taxon>
        <taxon>Insecta</taxon>
        <taxon>Pterygota</taxon>
        <taxon>Neoptera</taxon>
        <taxon>Endopterygota</taxon>
        <taxon>Diptera</taxon>
        <taxon>Brachycera</taxon>
        <taxon>Muscomorpha</taxon>
        <taxon>Ephydroidea</taxon>
        <taxon>Drosophilidae</taxon>
        <taxon>Drosophila</taxon>
        <taxon>Sophophora</taxon>
    </lineage>
</organism>
<dbReference type="InParanoid" id="A0A6I8V2L5"/>
<evidence type="ECO:0000313" key="11">
    <source>
        <dbReference type="RefSeq" id="XP_002137292.2"/>
    </source>
</evidence>
<gene>
    <name evidence="11" type="primary">LOC6897108</name>
</gene>
<evidence type="ECO:0000256" key="7">
    <source>
        <dbReference type="SAM" id="MobiDB-lite"/>
    </source>
</evidence>
<dbReference type="PIRSF" id="PIRSF037303">
    <property type="entry name" value="APC4"/>
    <property type="match status" value="1"/>
</dbReference>
<evidence type="ECO:0000256" key="6">
    <source>
        <dbReference type="PIRNR" id="PIRNR037303"/>
    </source>
</evidence>
<dbReference type="AlphaFoldDB" id="A0A6I8V2L5"/>